<dbReference type="CDD" id="cd11579">
    <property type="entry name" value="Glyco_tran_WbsX"/>
    <property type="match status" value="1"/>
</dbReference>
<accession>Q4K1B0</accession>
<dbReference type="PANTHER" id="PTHR41244:SF1">
    <property type="entry name" value="GLYCOSYLTRANSFERASE"/>
    <property type="match status" value="1"/>
</dbReference>
<dbReference type="Gene3D" id="3.20.20.80">
    <property type="entry name" value="Glycosidases"/>
    <property type="match status" value="1"/>
</dbReference>
<proteinExistence type="predicted"/>
<sequence>MSKKEIKPICFYLPQFHPIPENDEAHGEGFTEWTNVKKAYPLYDGHNQPRVPYNNNYYSLLDKEVLIQQAELAKKYGIYGFCYYHYWFKNGKKLLEKPVEMMLENKDVDIPFCLSWANENWTRRWDGGNHEIIVEQNYDDLNDLEKHVDYLCQFFKDDRYIKIDGKPLLLIYKPELIPNLVKTMEIIRNRARKNGFKDLEIIVQFPKFLLNNHQLELFDGFAEFQPIFEIHMEKHERKNPVYRSVKSFLLKVGARNLVQKLEIRGEKKVHNKALLDRRDYDATWTNIINRPIKDNKMIAGAFVDWDNTARNKNGRVFDGANPEKFEGYMRQLIEKIQKEYQSEIVFINAWNEWAEGAYLEPDKKHGYGYLEALKTVIDETR</sequence>
<dbReference type="PANTHER" id="PTHR41244">
    <property type="entry name" value="RHAMNAN SYNTHESIS F"/>
    <property type="match status" value="1"/>
</dbReference>
<name>Q4K1B0_STREE</name>
<evidence type="ECO:0000313" key="1">
    <source>
        <dbReference type="EMBL" id="CAI33513.1"/>
    </source>
</evidence>
<dbReference type="InterPro" id="IPR032719">
    <property type="entry name" value="WbsX"/>
</dbReference>
<dbReference type="EMBL" id="CR931670">
    <property type="protein sequence ID" value="CAI33513.1"/>
    <property type="molecule type" value="Genomic_DNA"/>
</dbReference>
<dbReference type="RefSeq" id="WP_050114076.1">
    <property type="nucleotide sequence ID" value="NZ_CFCP01000081.1"/>
</dbReference>
<reference evidence="1" key="1">
    <citation type="journal article" date="2006" name="PLoS Genet.">
        <title>Genetic analysis of the capsular biosynthetic locus from all 90 pneumococcal serotypes.</title>
        <authorList>
            <person name="Bentley S.D."/>
            <person name="Aanensen D.M."/>
            <person name="Mavroidi A."/>
            <person name="Saunders D."/>
            <person name="Rabbinowitsch E."/>
            <person name="Collins M."/>
            <person name="Donohoe K."/>
            <person name="Harris D."/>
            <person name="Murphy L."/>
            <person name="Quail M.A."/>
            <person name="Samuel G."/>
            <person name="Skovsted I.C."/>
            <person name="Kaltoft M.S."/>
            <person name="Barrell B."/>
            <person name="Reeves P.R."/>
            <person name="Parkhill J."/>
            <person name="Spratt B.G."/>
        </authorList>
    </citation>
    <scope>NUCLEOTIDE SEQUENCE</scope>
    <source>
        <strain evidence="1">Rose</strain>
    </source>
</reference>
<dbReference type="AlphaFoldDB" id="Q4K1B0"/>
<protein>
    <submittedName>
        <fullName evidence="1">Uncharacterized protein wcrT</fullName>
    </submittedName>
</protein>
<dbReference type="Pfam" id="PF14307">
    <property type="entry name" value="Glyco_tran_WbsX"/>
    <property type="match status" value="1"/>
</dbReference>
<organism evidence="1">
    <name type="scientific">Streptococcus pneumoniae</name>
    <dbReference type="NCBI Taxonomy" id="1313"/>
    <lineage>
        <taxon>Bacteria</taxon>
        <taxon>Bacillati</taxon>
        <taxon>Bacillota</taxon>
        <taxon>Bacilli</taxon>
        <taxon>Lactobacillales</taxon>
        <taxon>Streptococcaceae</taxon>
        <taxon>Streptococcus</taxon>
    </lineage>
</organism>
<gene>
    <name evidence="1" type="primary">wcrT</name>
    <name evidence="1" type="ORF">SPC17F_0013</name>
</gene>